<dbReference type="Proteomes" id="UP000249789">
    <property type="component" value="Unassembled WGS sequence"/>
</dbReference>
<keyword evidence="4" id="KW-0274">FAD</keyword>
<evidence type="ECO:0000256" key="3">
    <source>
        <dbReference type="ARBA" id="ARBA00022630"/>
    </source>
</evidence>
<dbReference type="PANTHER" id="PTHR42877">
    <property type="entry name" value="L-ORNITHINE N(5)-MONOOXYGENASE-RELATED"/>
    <property type="match status" value="1"/>
</dbReference>
<evidence type="ECO:0000313" key="5">
    <source>
        <dbReference type="EMBL" id="RAK81293.1"/>
    </source>
</evidence>
<dbReference type="PANTHER" id="PTHR42877:SF5">
    <property type="entry name" value="L-ORNITHINE N(5)-MONOOXYGENASE-RELATED"/>
    <property type="match status" value="1"/>
</dbReference>
<dbReference type="EMBL" id="KZ824626">
    <property type="protein sequence ID" value="RAK81293.1"/>
    <property type="molecule type" value="Genomic_DNA"/>
</dbReference>
<evidence type="ECO:0000256" key="2">
    <source>
        <dbReference type="ARBA" id="ARBA00010139"/>
    </source>
</evidence>
<organism evidence="5 6">
    <name type="scientific">Aspergillus fijiensis CBS 313.89</name>
    <dbReference type="NCBI Taxonomy" id="1448319"/>
    <lineage>
        <taxon>Eukaryota</taxon>
        <taxon>Fungi</taxon>
        <taxon>Dikarya</taxon>
        <taxon>Ascomycota</taxon>
        <taxon>Pezizomycotina</taxon>
        <taxon>Eurotiomycetes</taxon>
        <taxon>Eurotiomycetidae</taxon>
        <taxon>Eurotiales</taxon>
        <taxon>Aspergillaceae</taxon>
        <taxon>Aspergillus</taxon>
    </lineage>
</organism>
<dbReference type="InterPro" id="IPR051209">
    <property type="entry name" value="FAD-bind_Monooxygenase_sf"/>
</dbReference>
<proteinExistence type="inferred from homology"/>
<dbReference type="Gene3D" id="3.50.50.60">
    <property type="entry name" value="FAD/NAD(P)-binding domain"/>
    <property type="match status" value="2"/>
</dbReference>
<keyword evidence="3" id="KW-0285">Flavoprotein</keyword>
<dbReference type="VEuPathDB" id="FungiDB:BO72DRAFT_465682"/>
<protein>
    <submittedName>
        <fullName evidence="5">FAD/NAD(P)-binding domain-containing protein</fullName>
    </submittedName>
</protein>
<evidence type="ECO:0000256" key="1">
    <source>
        <dbReference type="ARBA" id="ARBA00001974"/>
    </source>
</evidence>
<dbReference type="SUPFAM" id="SSF51905">
    <property type="entry name" value="FAD/NAD(P)-binding domain"/>
    <property type="match status" value="2"/>
</dbReference>
<comment type="similarity">
    <text evidence="2">Belongs to the FAD-binding monooxygenase family.</text>
</comment>
<keyword evidence="6" id="KW-1185">Reference proteome</keyword>
<reference evidence="5 6" key="1">
    <citation type="submission" date="2018-02" db="EMBL/GenBank/DDBJ databases">
        <title>The genomes of Aspergillus section Nigri reveals drivers in fungal speciation.</title>
        <authorList>
            <consortium name="DOE Joint Genome Institute"/>
            <person name="Vesth T.C."/>
            <person name="Nybo J."/>
            <person name="Theobald S."/>
            <person name="Brandl J."/>
            <person name="Frisvad J.C."/>
            <person name="Nielsen K.F."/>
            <person name="Lyhne E.K."/>
            <person name="Kogle M.E."/>
            <person name="Kuo A."/>
            <person name="Riley R."/>
            <person name="Clum A."/>
            <person name="Nolan M."/>
            <person name="Lipzen A."/>
            <person name="Salamov A."/>
            <person name="Henrissat B."/>
            <person name="Wiebenga A."/>
            <person name="De vries R.P."/>
            <person name="Grigoriev I.V."/>
            <person name="Mortensen U.H."/>
            <person name="Andersen M.R."/>
            <person name="Baker S.E."/>
        </authorList>
    </citation>
    <scope>NUCLEOTIDE SEQUENCE [LARGE SCALE GENOMIC DNA]</scope>
    <source>
        <strain evidence="5 6">CBS 313.89</strain>
    </source>
</reference>
<dbReference type="InterPro" id="IPR036188">
    <property type="entry name" value="FAD/NAD-bd_sf"/>
</dbReference>
<dbReference type="RefSeq" id="XP_040805303.1">
    <property type="nucleotide sequence ID" value="XM_040946725.1"/>
</dbReference>
<gene>
    <name evidence="5" type="ORF">BO72DRAFT_465682</name>
</gene>
<accession>A0A8G1RZN2</accession>
<evidence type="ECO:0000313" key="6">
    <source>
        <dbReference type="Proteomes" id="UP000249789"/>
    </source>
</evidence>
<name>A0A8G1RZN2_9EURO</name>
<dbReference type="OrthoDB" id="74360at2759"/>
<dbReference type="AlphaFoldDB" id="A0A8G1RZN2"/>
<comment type="cofactor">
    <cofactor evidence="1">
        <name>FAD</name>
        <dbReference type="ChEBI" id="CHEBI:57692"/>
    </cofactor>
</comment>
<dbReference type="GeneID" id="63864058"/>
<dbReference type="Pfam" id="PF13450">
    <property type="entry name" value="NAD_binding_8"/>
    <property type="match status" value="1"/>
</dbReference>
<dbReference type="PROSITE" id="PS51257">
    <property type="entry name" value="PROKAR_LIPOPROTEIN"/>
    <property type="match status" value="1"/>
</dbReference>
<evidence type="ECO:0000256" key="4">
    <source>
        <dbReference type="ARBA" id="ARBA00022827"/>
    </source>
</evidence>
<sequence>MALPSKPATTVIIIGAGFSGVAMGCQLKRNYDLEDYCIYDRCSGIGGTWLRCRYPGISYSLSFAKNFSFTKLFPQQSEVLDYISDVARTYGATWKEDTQTWLLQFEDLHTGRHFTQACRILISAVGGVVNPHPFTVPGVERFKGPIVHTAEWRSDFDLRYKHVAVIGNARHPITWSPPKTNDIPPLWRRILCYVPGLLWLLRALMFLYMETAWPQFNKTRWGSRTRQKSVQCSLNYVQTTAPRRYWDMLNPSYEFGCKRRVFDQGYLPCLHRDNIRLTDDPIVEILPTAIRIQSGDQISTDSTQILATGFSSTQYDTPLYSREGISRQQHWQELGSNMAFESVAMHSFPNFFYILSPRSGRGHTSTLFSIEKQWSNLDYTPTYSSGKVLFKTRNQSAAARSGSSDLIVVA</sequence>